<evidence type="ECO:0000256" key="2">
    <source>
        <dbReference type="ARBA" id="ARBA00022603"/>
    </source>
</evidence>
<keyword evidence="2 5" id="KW-0489">Methyltransferase</keyword>
<dbReference type="InterPro" id="IPR001091">
    <property type="entry name" value="RM_Methyltransferase"/>
</dbReference>
<dbReference type="EMBL" id="CCXY01000149">
    <property type="protein sequence ID" value="CEG12467.1"/>
    <property type="molecule type" value="Genomic_DNA"/>
</dbReference>
<dbReference type="EC" id="2.1.1.72" evidence="5"/>
<dbReference type="InterPro" id="IPR002941">
    <property type="entry name" value="DNA_methylase_N4/N6"/>
</dbReference>
<name>A0A098E8V9_9ZZZZ</name>
<dbReference type="InterPro" id="IPR002052">
    <property type="entry name" value="DNA_methylase_N6_adenine_CS"/>
</dbReference>
<evidence type="ECO:0000313" key="5">
    <source>
        <dbReference type="EMBL" id="CEG12467.1"/>
    </source>
</evidence>
<dbReference type="SUPFAM" id="SSF53335">
    <property type="entry name" value="S-adenosyl-L-methionine-dependent methyltransferases"/>
    <property type="match status" value="1"/>
</dbReference>
<dbReference type="Pfam" id="PF01555">
    <property type="entry name" value="N6_N4_Mtase"/>
    <property type="match status" value="1"/>
</dbReference>
<dbReference type="Gene3D" id="3.40.50.150">
    <property type="entry name" value="Vaccinia Virus protein VP39"/>
    <property type="match status" value="1"/>
</dbReference>
<feature type="domain" description="DNA methylase N-4/N-6" evidence="4">
    <location>
        <begin position="24"/>
        <end position="252"/>
    </location>
</feature>
<proteinExistence type="inferred from homology"/>
<dbReference type="GO" id="GO:0003677">
    <property type="term" value="F:DNA binding"/>
    <property type="evidence" value="ECO:0007669"/>
    <property type="project" value="InterPro"/>
</dbReference>
<dbReference type="InterPro" id="IPR029063">
    <property type="entry name" value="SAM-dependent_MTases_sf"/>
</dbReference>
<evidence type="ECO:0000256" key="3">
    <source>
        <dbReference type="ARBA" id="ARBA00022679"/>
    </source>
</evidence>
<reference evidence="5" key="1">
    <citation type="submission" date="2014-09" db="EMBL/GenBank/DDBJ databases">
        <authorList>
            <person name="Probst J Alexander"/>
        </authorList>
    </citation>
    <scope>NUCLEOTIDE SEQUENCE</scope>
</reference>
<dbReference type="GO" id="GO:0032259">
    <property type="term" value="P:methylation"/>
    <property type="evidence" value="ECO:0007669"/>
    <property type="project" value="UniProtKB-KW"/>
</dbReference>
<evidence type="ECO:0000256" key="1">
    <source>
        <dbReference type="ARBA" id="ARBA00006594"/>
    </source>
</evidence>
<dbReference type="PROSITE" id="PS00092">
    <property type="entry name" value="N6_MTASE"/>
    <property type="match status" value="1"/>
</dbReference>
<dbReference type="AlphaFoldDB" id="A0A098E8V9"/>
<accession>A0A098E8V9</accession>
<dbReference type="GO" id="GO:0008170">
    <property type="term" value="F:N-methyltransferase activity"/>
    <property type="evidence" value="ECO:0007669"/>
    <property type="project" value="InterPro"/>
</dbReference>
<protein>
    <submittedName>
        <fullName evidence="5">Modification methylase MboII</fullName>
        <ecNumber evidence="5">2.1.1.72</ecNumber>
    </submittedName>
</protein>
<dbReference type="GO" id="GO:0009007">
    <property type="term" value="F:site-specific DNA-methyltransferase (adenine-specific) activity"/>
    <property type="evidence" value="ECO:0007669"/>
    <property type="project" value="UniProtKB-EC"/>
</dbReference>
<gene>
    <name evidence="5" type="primary">mboIIM</name>
    <name evidence="5" type="ORF">MSIBF_A2320007</name>
</gene>
<evidence type="ECO:0000259" key="4">
    <source>
        <dbReference type="Pfam" id="PF01555"/>
    </source>
</evidence>
<keyword evidence="3 5" id="KW-0808">Transferase</keyword>
<dbReference type="PRINTS" id="PR00508">
    <property type="entry name" value="S21N4MTFRASE"/>
</dbReference>
<sequence length="263" mass="30846">MLKENKIYCMDCFEFLDRIDNNSIDLAVIDPPYNLKKAEWDTFNSHKDFLDFTFKWIDKLIPKLKEAGSFYVFNTPFNSAYILQHLYKKGLIFRNWIVWDKRDGLAAAKNKYVNGQETILFFTKSDTYTFNFKDIRMPYESKERMIYAKSKGILKNGKRWFPNPDGKLCGEVWHFSSERHKNKINGKTQKMPHLTPKPSDMIERIVKASSKENDLVLDCFMGIGTTATVCKKLHRNFIGCDNISEYVAIANKRLKNGNIFKRD</sequence>
<comment type="similarity">
    <text evidence="1">Belongs to the N(4)/N(6)-methyltransferase family.</text>
</comment>
<organism evidence="5">
    <name type="scientific">groundwater metagenome</name>
    <dbReference type="NCBI Taxonomy" id="717931"/>
    <lineage>
        <taxon>unclassified sequences</taxon>
        <taxon>metagenomes</taxon>
        <taxon>ecological metagenomes</taxon>
    </lineage>
</organism>